<dbReference type="PANTHER" id="PTHR32285">
    <property type="entry name" value="PROTEIN TRICHOME BIREFRINGENCE-LIKE 9-RELATED"/>
    <property type="match status" value="1"/>
</dbReference>
<dbReference type="PANTHER" id="PTHR32285:SF361">
    <property type="entry name" value="TRICHOME BIREFRINGENCE-LIKE N-TERMINAL DOMAIN-CONTAINING PROTEIN"/>
    <property type="match status" value="1"/>
</dbReference>
<name>A0A6N2MRX5_SALVM</name>
<evidence type="ECO:0000259" key="2">
    <source>
        <dbReference type="Pfam" id="PF13839"/>
    </source>
</evidence>
<feature type="domain" description="Trichome birefringence-like C-terminal" evidence="2">
    <location>
        <begin position="1"/>
        <end position="75"/>
    </location>
</feature>
<protein>
    <recommendedName>
        <fullName evidence="2">Trichome birefringence-like C-terminal domain-containing protein</fullName>
    </recommendedName>
</protein>
<dbReference type="AlphaFoldDB" id="A0A6N2MRX5"/>
<reference evidence="3" key="1">
    <citation type="submission" date="2019-03" db="EMBL/GenBank/DDBJ databases">
        <authorList>
            <person name="Mank J."/>
            <person name="Almeida P."/>
        </authorList>
    </citation>
    <scope>NUCLEOTIDE SEQUENCE</scope>
    <source>
        <strain evidence="3">78183</strain>
    </source>
</reference>
<dbReference type="InterPro" id="IPR029962">
    <property type="entry name" value="TBL"/>
</dbReference>
<dbReference type="InterPro" id="IPR026057">
    <property type="entry name" value="TBL_C"/>
</dbReference>
<accession>A0A6N2MRX5</accession>
<proteinExistence type="inferred from homology"/>
<comment type="similarity">
    <text evidence="1">Belongs to the PC-esterase family. TBL subfamily.</text>
</comment>
<evidence type="ECO:0000313" key="3">
    <source>
        <dbReference type="EMBL" id="VFU57044.1"/>
    </source>
</evidence>
<sequence length="214" mass="24171">MLRNRRLVFVGDSIGRNQGESMLAAAVPGNSSIYEVNGSLITKHKGFLAAPLPEYMFKDYNCTVEYYRAPFLMVLGRTLGVYFQLLASLNLENPILGRSNYPLLFSITGLHICIAKTIRGYGRPIRSLHLQELALFSVYVHGLEMIVETAYRRSIDILIDWIHTEVNMSTTQYISGGDRKSHGNCHLEKLPDLSSVLDSPEVHFKIFFDVLSKN</sequence>
<dbReference type="Pfam" id="PF13839">
    <property type="entry name" value="PC-Esterase"/>
    <property type="match status" value="1"/>
</dbReference>
<gene>
    <name evidence="3" type="ORF">SVIM_LOCUS411713</name>
</gene>
<dbReference type="GO" id="GO:0005794">
    <property type="term" value="C:Golgi apparatus"/>
    <property type="evidence" value="ECO:0007669"/>
    <property type="project" value="TreeGrafter"/>
</dbReference>
<organism evidence="3">
    <name type="scientific">Salix viminalis</name>
    <name type="common">Common osier</name>
    <name type="synonym">Basket willow</name>
    <dbReference type="NCBI Taxonomy" id="40686"/>
    <lineage>
        <taxon>Eukaryota</taxon>
        <taxon>Viridiplantae</taxon>
        <taxon>Streptophyta</taxon>
        <taxon>Embryophyta</taxon>
        <taxon>Tracheophyta</taxon>
        <taxon>Spermatophyta</taxon>
        <taxon>Magnoliopsida</taxon>
        <taxon>eudicotyledons</taxon>
        <taxon>Gunneridae</taxon>
        <taxon>Pentapetalae</taxon>
        <taxon>rosids</taxon>
        <taxon>fabids</taxon>
        <taxon>Malpighiales</taxon>
        <taxon>Salicaceae</taxon>
        <taxon>Saliceae</taxon>
        <taxon>Salix</taxon>
    </lineage>
</organism>
<dbReference type="EMBL" id="CAADRP010001930">
    <property type="protein sequence ID" value="VFU57044.1"/>
    <property type="molecule type" value="Genomic_DNA"/>
</dbReference>
<evidence type="ECO:0000256" key="1">
    <source>
        <dbReference type="ARBA" id="ARBA00007727"/>
    </source>
</evidence>
<dbReference type="GO" id="GO:0016413">
    <property type="term" value="F:O-acetyltransferase activity"/>
    <property type="evidence" value="ECO:0007669"/>
    <property type="project" value="InterPro"/>
</dbReference>